<evidence type="ECO:0000313" key="3">
    <source>
        <dbReference type="Proteomes" id="UP000095300"/>
    </source>
</evidence>
<keyword evidence="1" id="KW-1133">Transmembrane helix</keyword>
<keyword evidence="3" id="KW-1185">Reference proteome</keyword>
<feature type="transmembrane region" description="Helical" evidence="1">
    <location>
        <begin position="45"/>
        <end position="63"/>
    </location>
</feature>
<dbReference type="SMART" id="SM00708">
    <property type="entry name" value="PhBP"/>
    <property type="match status" value="1"/>
</dbReference>
<accession>A0A1I8Q062</accession>
<keyword evidence="1" id="KW-0812">Transmembrane</keyword>
<dbReference type="VEuPathDB" id="VectorBase:SCAU012641"/>
<proteinExistence type="predicted"/>
<dbReference type="KEGG" id="scac:106090256"/>
<dbReference type="InterPro" id="IPR036728">
    <property type="entry name" value="PBP_GOBP_sf"/>
</dbReference>
<dbReference type="SUPFAM" id="SSF47565">
    <property type="entry name" value="Insect pheromone/odorant-binding proteins"/>
    <property type="match status" value="1"/>
</dbReference>
<dbReference type="AlphaFoldDB" id="A0A1I8Q062"/>
<dbReference type="GO" id="GO:0005549">
    <property type="term" value="F:odorant binding"/>
    <property type="evidence" value="ECO:0007669"/>
    <property type="project" value="InterPro"/>
</dbReference>
<dbReference type="Pfam" id="PF01395">
    <property type="entry name" value="PBP_GOBP"/>
    <property type="match status" value="1"/>
</dbReference>
<dbReference type="EnsemblMetazoa" id="SCAU012641-RA">
    <property type="protein sequence ID" value="SCAU012641-PA"/>
    <property type="gene ID" value="SCAU012641"/>
</dbReference>
<gene>
    <name evidence="2" type="primary">106090256</name>
</gene>
<sequence length="177" mass="20025">MAVNNQRGTFPYKLQEFPSNGHSLSEIIKCIPTFWQALLSLTYKIMKHTFVFAFLMVVAIGTVKANFSDDMKALFEACSANFPNFQGDIVKLFKIEMGMEPADDASKCYIKCIMEKEGTFVNGTFNMDEFIKIHKEHPVLKDHLDEVIERAKNCSALKGVNDCDAAYKIGTCLSHRH</sequence>
<protein>
    <recommendedName>
        <fullName evidence="4">Odorant binding protein</fullName>
    </recommendedName>
</protein>
<reference evidence="2" key="1">
    <citation type="submission" date="2020-05" db="UniProtKB">
        <authorList>
            <consortium name="EnsemblMetazoa"/>
        </authorList>
    </citation>
    <scope>IDENTIFICATION</scope>
    <source>
        <strain evidence="2">USDA</strain>
    </source>
</reference>
<dbReference type="Gene3D" id="1.10.238.20">
    <property type="entry name" value="Pheromone/general odorant binding protein domain"/>
    <property type="match status" value="1"/>
</dbReference>
<dbReference type="InterPro" id="IPR006170">
    <property type="entry name" value="PBP/GOBP"/>
</dbReference>
<organism evidence="2 3">
    <name type="scientific">Stomoxys calcitrans</name>
    <name type="common">Stable fly</name>
    <name type="synonym">Conops calcitrans</name>
    <dbReference type="NCBI Taxonomy" id="35570"/>
    <lineage>
        <taxon>Eukaryota</taxon>
        <taxon>Metazoa</taxon>
        <taxon>Ecdysozoa</taxon>
        <taxon>Arthropoda</taxon>
        <taxon>Hexapoda</taxon>
        <taxon>Insecta</taxon>
        <taxon>Pterygota</taxon>
        <taxon>Neoptera</taxon>
        <taxon>Endopterygota</taxon>
        <taxon>Diptera</taxon>
        <taxon>Brachycera</taxon>
        <taxon>Muscomorpha</taxon>
        <taxon>Muscoidea</taxon>
        <taxon>Muscidae</taxon>
        <taxon>Stomoxys</taxon>
    </lineage>
</organism>
<evidence type="ECO:0008006" key="4">
    <source>
        <dbReference type="Google" id="ProtNLM"/>
    </source>
</evidence>
<dbReference type="Proteomes" id="UP000095300">
    <property type="component" value="Unassembled WGS sequence"/>
</dbReference>
<keyword evidence="1" id="KW-0472">Membrane</keyword>
<evidence type="ECO:0000313" key="2">
    <source>
        <dbReference type="EnsemblMetazoa" id="SCAU012641-PA"/>
    </source>
</evidence>
<dbReference type="OrthoDB" id="6601693at2759"/>
<dbReference type="CDD" id="cd23992">
    <property type="entry name" value="PBP_GOBP"/>
    <property type="match status" value="1"/>
</dbReference>
<name>A0A1I8Q062_STOCA</name>
<evidence type="ECO:0000256" key="1">
    <source>
        <dbReference type="SAM" id="Phobius"/>
    </source>
</evidence>